<dbReference type="PANTHER" id="PTHR31717">
    <property type="entry name" value="ZINC FINGER PROTEIN CONSTANS-LIKE 10"/>
    <property type="match status" value="1"/>
</dbReference>
<feature type="region of interest" description="Disordered" evidence="5">
    <location>
        <begin position="81"/>
        <end position="186"/>
    </location>
</feature>
<keyword evidence="1" id="KW-0479">Metal-binding</keyword>
<evidence type="ECO:0000256" key="2">
    <source>
        <dbReference type="ARBA" id="ARBA00022771"/>
    </source>
</evidence>
<dbReference type="InterPro" id="IPR049808">
    <property type="entry name" value="CONSTANS-like_Bbox1"/>
</dbReference>
<evidence type="ECO:0000256" key="1">
    <source>
        <dbReference type="ARBA" id="ARBA00022723"/>
    </source>
</evidence>
<evidence type="ECO:0000256" key="3">
    <source>
        <dbReference type="ARBA" id="ARBA00022833"/>
    </source>
</evidence>
<proteinExistence type="predicted"/>
<evidence type="ECO:0000259" key="6">
    <source>
        <dbReference type="PROSITE" id="PS50119"/>
    </source>
</evidence>
<dbReference type="GO" id="GO:0008270">
    <property type="term" value="F:zinc ion binding"/>
    <property type="evidence" value="ECO:0007669"/>
    <property type="project" value="UniProtKB-KW"/>
</dbReference>
<sequence length="219" mass="23515">MNSKKCELCKVAARTFCESDQASLCWDCDAKVHAANFLVARHVRTLLCHTCHSLTPWKASGATLGNTVSLCEGCACGSGTTRLHEEESEGDNEDQIETSFEDDDDDEGEDEDEDGDNQVVPWSSTSTATAAPPAVSSSSSEGSVTRCNHGDEDVAESVTTSVSLKRRREDHDSQEASKRRYGKGADLREQVDLVACAVEAPLNVSPATAGDRLDGSRGW</sequence>
<accession>A0AAN9J3F4</accession>
<feature type="domain" description="B box-type" evidence="6">
    <location>
        <begin position="1"/>
        <end position="47"/>
    </location>
</feature>
<dbReference type="Proteomes" id="UP001372338">
    <property type="component" value="Unassembled WGS sequence"/>
</dbReference>
<evidence type="ECO:0000313" key="7">
    <source>
        <dbReference type="EMBL" id="KAK7290951.1"/>
    </source>
</evidence>
<keyword evidence="2 4" id="KW-0863">Zinc-finger</keyword>
<evidence type="ECO:0000313" key="8">
    <source>
        <dbReference type="Proteomes" id="UP001372338"/>
    </source>
</evidence>
<organism evidence="7 8">
    <name type="scientific">Crotalaria pallida</name>
    <name type="common">Smooth rattlebox</name>
    <name type="synonym">Crotalaria striata</name>
    <dbReference type="NCBI Taxonomy" id="3830"/>
    <lineage>
        <taxon>Eukaryota</taxon>
        <taxon>Viridiplantae</taxon>
        <taxon>Streptophyta</taxon>
        <taxon>Embryophyta</taxon>
        <taxon>Tracheophyta</taxon>
        <taxon>Spermatophyta</taxon>
        <taxon>Magnoliopsida</taxon>
        <taxon>eudicotyledons</taxon>
        <taxon>Gunneridae</taxon>
        <taxon>Pentapetalae</taxon>
        <taxon>rosids</taxon>
        <taxon>fabids</taxon>
        <taxon>Fabales</taxon>
        <taxon>Fabaceae</taxon>
        <taxon>Papilionoideae</taxon>
        <taxon>50 kb inversion clade</taxon>
        <taxon>genistoids sensu lato</taxon>
        <taxon>core genistoids</taxon>
        <taxon>Crotalarieae</taxon>
        <taxon>Crotalaria</taxon>
    </lineage>
</organism>
<dbReference type="PANTHER" id="PTHR31717:SF60">
    <property type="entry name" value="B-BOX TYPE ZINC FINGER FAMILY PROTEIN"/>
    <property type="match status" value="1"/>
</dbReference>
<dbReference type="AlphaFoldDB" id="A0AAN9J3F4"/>
<dbReference type="PROSITE" id="PS50119">
    <property type="entry name" value="ZF_BBOX"/>
    <property type="match status" value="1"/>
</dbReference>
<feature type="compositionally biased region" description="Acidic residues" evidence="5">
    <location>
        <begin position="86"/>
        <end position="116"/>
    </location>
</feature>
<evidence type="ECO:0000256" key="5">
    <source>
        <dbReference type="SAM" id="MobiDB-lite"/>
    </source>
</evidence>
<dbReference type="InterPro" id="IPR000315">
    <property type="entry name" value="Znf_B-box"/>
</dbReference>
<name>A0AAN9J3F4_CROPI</name>
<gene>
    <name evidence="7" type="ORF">RIF29_05760</name>
</gene>
<keyword evidence="3" id="KW-0862">Zinc</keyword>
<protein>
    <recommendedName>
        <fullName evidence="6">B box-type domain-containing protein</fullName>
    </recommendedName>
</protein>
<dbReference type="CDD" id="cd19821">
    <property type="entry name" value="Bbox1_BBX-like"/>
    <property type="match status" value="1"/>
</dbReference>
<dbReference type="EMBL" id="JAYWIO010000001">
    <property type="protein sequence ID" value="KAK7290951.1"/>
    <property type="molecule type" value="Genomic_DNA"/>
</dbReference>
<evidence type="ECO:0000256" key="4">
    <source>
        <dbReference type="PROSITE-ProRule" id="PRU00024"/>
    </source>
</evidence>
<feature type="compositionally biased region" description="Basic and acidic residues" evidence="5">
    <location>
        <begin position="167"/>
        <end position="186"/>
    </location>
</feature>
<keyword evidence="8" id="KW-1185">Reference proteome</keyword>
<feature type="compositionally biased region" description="Low complexity" evidence="5">
    <location>
        <begin position="119"/>
        <end position="145"/>
    </location>
</feature>
<reference evidence="7 8" key="1">
    <citation type="submission" date="2024-01" db="EMBL/GenBank/DDBJ databases">
        <title>The genomes of 5 underutilized Papilionoideae crops provide insights into root nodulation and disease resistanc.</title>
        <authorList>
            <person name="Yuan L."/>
        </authorList>
    </citation>
    <scope>NUCLEOTIDE SEQUENCE [LARGE SCALE GENOMIC DNA]</scope>
    <source>
        <strain evidence="7">ZHUSHIDOU_FW_LH</strain>
        <tissue evidence="7">Leaf</tissue>
    </source>
</reference>
<dbReference type="SMART" id="SM00336">
    <property type="entry name" value="BBOX"/>
    <property type="match status" value="1"/>
</dbReference>
<comment type="caution">
    <text evidence="7">The sequence shown here is derived from an EMBL/GenBank/DDBJ whole genome shotgun (WGS) entry which is preliminary data.</text>
</comment>